<dbReference type="AlphaFoldDB" id="A0A369B6U2"/>
<organism evidence="2 3">
    <name type="scientific">Fontibacillus phaseoli</name>
    <dbReference type="NCBI Taxonomy" id="1416533"/>
    <lineage>
        <taxon>Bacteria</taxon>
        <taxon>Bacillati</taxon>
        <taxon>Bacillota</taxon>
        <taxon>Bacilli</taxon>
        <taxon>Bacillales</taxon>
        <taxon>Paenibacillaceae</taxon>
        <taxon>Fontibacillus</taxon>
    </lineage>
</organism>
<keyword evidence="1" id="KW-0812">Transmembrane</keyword>
<dbReference type="PANTHER" id="PTHR34351:SF2">
    <property type="entry name" value="DUF58 DOMAIN-CONTAINING PROTEIN"/>
    <property type="match status" value="1"/>
</dbReference>
<dbReference type="OrthoDB" id="140416at2"/>
<protein>
    <submittedName>
        <fullName evidence="2">Uncharacterized protein (DUF58 family)</fullName>
    </submittedName>
</protein>
<gene>
    <name evidence="2" type="ORF">DFP94_113104</name>
</gene>
<comment type="caution">
    <text evidence="2">The sequence shown here is derived from an EMBL/GenBank/DDBJ whole genome shotgun (WGS) entry which is preliminary data.</text>
</comment>
<evidence type="ECO:0000313" key="2">
    <source>
        <dbReference type="EMBL" id="RCX16247.1"/>
    </source>
</evidence>
<dbReference type="EMBL" id="QPJW01000013">
    <property type="protein sequence ID" value="RCX16247.1"/>
    <property type="molecule type" value="Genomic_DNA"/>
</dbReference>
<dbReference type="PANTHER" id="PTHR34351">
    <property type="entry name" value="SLR1927 PROTEIN-RELATED"/>
    <property type="match status" value="1"/>
</dbReference>
<dbReference type="RefSeq" id="WP_114498559.1">
    <property type="nucleotide sequence ID" value="NZ_QPJW01000013.1"/>
</dbReference>
<sequence length="430" mass="46193">MKNGLWTWLVCVLAVGSLGALYGWKGGKSLLFLLLLLVIVIVQGAVAQLFGPKHAKVERSWYPLNPRAGESVVVTLTIKLSGGFPLWVQAEDAWSVSQETGPDKDGERQGSKLVFGGWKREFTGTYYMEKTSRGIYTGEPVLITWGDSFGWFKRSLRAAANDVLVIHPAPLPVDPAGQEILQPDGEGVRSGRAATNQGSLDTGLLRTYEPGDPLRRIHWKSSAKKGALLTRIPDLPESPSRFLILDTDEASYPRDGNRAGSAANQRGPGSGFELAVSAAAVWFGRELESSREVGFSYGGMGRSREPGSRAAKIFSGSRGLKAALDLLAGATTAPGLSGAELLRFVQASEQVHALTFITGRLTQELTEASMHFAGHGKTLEIWCACGNGEHADSASLAMTLRECGLSVVDLRNYSSLPAMTHKGGDRHDIA</sequence>
<proteinExistence type="predicted"/>
<keyword evidence="3" id="KW-1185">Reference proteome</keyword>
<name>A0A369B6U2_9BACL</name>
<accession>A0A369B6U2</accession>
<dbReference type="Proteomes" id="UP000253090">
    <property type="component" value="Unassembled WGS sequence"/>
</dbReference>
<keyword evidence="1" id="KW-1133">Transmembrane helix</keyword>
<reference evidence="2 3" key="1">
    <citation type="submission" date="2018-07" db="EMBL/GenBank/DDBJ databases">
        <title>Genomic Encyclopedia of Type Strains, Phase III (KMG-III): the genomes of soil and plant-associated and newly described type strains.</title>
        <authorList>
            <person name="Whitman W."/>
        </authorList>
    </citation>
    <scope>NUCLEOTIDE SEQUENCE [LARGE SCALE GENOMIC DNA]</scope>
    <source>
        <strain evidence="2 3">CECT 8333</strain>
    </source>
</reference>
<evidence type="ECO:0000256" key="1">
    <source>
        <dbReference type="SAM" id="Phobius"/>
    </source>
</evidence>
<keyword evidence="1" id="KW-0472">Membrane</keyword>
<feature type="transmembrane region" description="Helical" evidence="1">
    <location>
        <begin position="29"/>
        <end position="50"/>
    </location>
</feature>
<evidence type="ECO:0000313" key="3">
    <source>
        <dbReference type="Proteomes" id="UP000253090"/>
    </source>
</evidence>